<dbReference type="OrthoDB" id="6432691at2759"/>
<evidence type="ECO:0000313" key="2">
    <source>
        <dbReference type="EMBL" id="GFU58581.1"/>
    </source>
</evidence>
<comment type="caution">
    <text evidence="2">The sequence shown here is derived from an EMBL/GenBank/DDBJ whole genome shotgun (WGS) entry which is preliminary data.</text>
</comment>
<evidence type="ECO:0008006" key="4">
    <source>
        <dbReference type="Google" id="ProtNLM"/>
    </source>
</evidence>
<accession>A0A8X6R4G6</accession>
<dbReference type="GO" id="GO:0071897">
    <property type="term" value="P:DNA biosynthetic process"/>
    <property type="evidence" value="ECO:0007669"/>
    <property type="project" value="UniProtKB-ARBA"/>
</dbReference>
<dbReference type="SUPFAM" id="SSF56672">
    <property type="entry name" value="DNA/RNA polymerases"/>
    <property type="match status" value="1"/>
</dbReference>
<dbReference type="InterPro" id="IPR043502">
    <property type="entry name" value="DNA/RNA_pol_sf"/>
</dbReference>
<dbReference type="AlphaFoldDB" id="A0A8X6R4G6"/>
<evidence type="ECO:0000313" key="3">
    <source>
        <dbReference type="Proteomes" id="UP000887013"/>
    </source>
</evidence>
<protein>
    <recommendedName>
        <fullName evidence="4">DNA-directed DNA polymerase</fullName>
    </recommendedName>
</protein>
<gene>
    <name evidence="2" type="ORF">NPIL_83331</name>
</gene>
<evidence type="ECO:0000256" key="1">
    <source>
        <dbReference type="SAM" id="MobiDB-lite"/>
    </source>
</evidence>
<name>A0A8X6R4G6_NEPPI</name>
<proteinExistence type="predicted"/>
<keyword evidence="3" id="KW-1185">Reference proteome</keyword>
<dbReference type="PANTHER" id="PTHR31511">
    <property type="entry name" value="PROTEIN CBG23764"/>
    <property type="match status" value="1"/>
</dbReference>
<dbReference type="PANTHER" id="PTHR31511:SF12">
    <property type="entry name" value="RHO TERMINATION FACTOR N-TERMINAL DOMAIN-CONTAINING PROTEIN"/>
    <property type="match status" value="1"/>
</dbReference>
<dbReference type="EMBL" id="BMAW01040169">
    <property type="protein sequence ID" value="GFU58581.1"/>
    <property type="molecule type" value="Genomic_DNA"/>
</dbReference>
<sequence length="329" mass="37661">MDNLKRHHLKVHGQSFIKTAASTSSSESGRMPHPEEENAAPTSSFVYPVCDKNCSTIHGLIRHPKIHASYGKDDAAPSTSNENNTEHSVKIPFVAYAGFECLTISSCEPSSANYFTVKYQNMNHIVFVHLHMLYECLHEDITDDDYQHANHVWNAFNIKSLGDYSDLYVKTDALLLSDIFENFRSECLKAYILDPVWYYTAPGLSWDSMLKLTKVKIELLMDYDIYLFVEKGIRGGISQCSNRYARANNKFLPNFELSKPQNILLYLDANNFYGWAMSQPLPLNNFKWVDFLDVEHINENGEKDYILQVDVDVDPESLHDYHSDLPLAP</sequence>
<feature type="region of interest" description="Disordered" evidence="1">
    <location>
        <begin position="15"/>
        <end position="40"/>
    </location>
</feature>
<reference evidence="2" key="1">
    <citation type="submission" date="2020-08" db="EMBL/GenBank/DDBJ databases">
        <title>Multicomponent nature underlies the extraordinary mechanical properties of spider dragline silk.</title>
        <authorList>
            <person name="Kono N."/>
            <person name="Nakamura H."/>
            <person name="Mori M."/>
            <person name="Yoshida Y."/>
            <person name="Ohtoshi R."/>
            <person name="Malay A.D."/>
            <person name="Moran D.A.P."/>
            <person name="Tomita M."/>
            <person name="Numata K."/>
            <person name="Arakawa K."/>
        </authorList>
    </citation>
    <scope>NUCLEOTIDE SEQUENCE</scope>
</reference>
<dbReference type="Proteomes" id="UP000887013">
    <property type="component" value="Unassembled WGS sequence"/>
</dbReference>
<feature type="compositionally biased region" description="Polar residues" evidence="1">
    <location>
        <begin position="16"/>
        <end position="28"/>
    </location>
</feature>
<organism evidence="2 3">
    <name type="scientific">Nephila pilipes</name>
    <name type="common">Giant wood spider</name>
    <name type="synonym">Nephila maculata</name>
    <dbReference type="NCBI Taxonomy" id="299642"/>
    <lineage>
        <taxon>Eukaryota</taxon>
        <taxon>Metazoa</taxon>
        <taxon>Ecdysozoa</taxon>
        <taxon>Arthropoda</taxon>
        <taxon>Chelicerata</taxon>
        <taxon>Arachnida</taxon>
        <taxon>Araneae</taxon>
        <taxon>Araneomorphae</taxon>
        <taxon>Entelegynae</taxon>
        <taxon>Araneoidea</taxon>
        <taxon>Nephilidae</taxon>
        <taxon>Nephila</taxon>
    </lineage>
</organism>